<sequence length="74" mass="8528">MTDRIARLLEPFLRILFPPRGRRRRSPALVPCPYACPYCHDGVRVATPRRPTEPPLRGEDNRLVRRYVMAEAGA</sequence>
<dbReference type="RefSeq" id="WP_184592890.1">
    <property type="nucleotide sequence ID" value="NZ_BMUP01000005.1"/>
</dbReference>
<proteinExistence type="predicted"/>
<reference evidence="1 2" key="1">
    <citation type="submission" date="2020-08" db="EMBL/GenBank/DDBJ databases">
        <title>Genomic Encyclopedia of Type Strains, Phase III (KMG-III): the genomes of soil and plant-associated and newly described type strains.</title>
        <authorList>
            <person name="Whitman W."/>
        </authorList>
    </citation>
    <scope>NUCLEOTIDE SEQUENCE [LARGE SCALE GENOMIC DNA]</scope>
    <source>
        <strain evidence="1 2">CECT 3237</strain>
    </source>
</reference>
<comment type="caution">
    <text evidence="1">The sequence shown here is derived from an EMBL/GenBank/DDBJ whole genome shotgun (WGS) entry which is preliminary data.</text>
</comment>
<dbReference type="Proteomes" id="UP000572907">
    <property type="component" value="Unassembled WGS sequence"/>
</dbReference>
<dbReference type="AlphaFoldDB" id="A0A7W5F260"/>
<evidence type="ECO:0000313" key="1">
    <source>
        <dbReference type="EMBL" id="MBB3077265.1"/>
    </source>
</evidence>
<evidence type="ECO:0000313" key="2">
    <source>
        <dbReference type="Proteomes" id="UP000572907"/>
    </source>
</evidence>
<gene>
    <name evidence="1" type="ORF">FHS41_003753</name>
</gene>
<dbReference type="EMBL" id="JACHXE010000003">
    <property type="protein sequence ID" value="MBB3077265.1"/>
    <property type="molecule type" value="Genomic_DNA"/>
</dbReference>
<name>A0A7W5F260_9ACTN</name>
<keyword evidence="2" id="KW-1185">Reference proteome</keyword>
<accession>A0A7W5F260</accession>
<protein>
    <submittedName>
        <fullName evidence="1">Uncharacterized protein</fullName>
    </submittedName>
</protein>
<organism evidence="1 2">
    <name type="scientific">Streptomyces violarus</name>
    <dbReference type="NCBI Taxonomy" id="67380"/>
    <lineage>
        <taxon>Bacteria</taxon>
        <taxon>Bacillati</taxon>
        <taxon>Actinomycetota</taxon>
        <taxon>Actinomycetes</taxon>
        <taxon>Kitasatosporales</taxon>
        <taxon>Streptomycetaceae</taxon>
        <taxon>Streptomyces</taxon>
    </lineage>
</organism>